<comment type="caution">
    <text evidence="1">The sequence shown here is derived from an EMBL/GenBank/DDBJ whole genome shotgun (WGS) entry which is preliminary data.</text>
</comment>
<dbReference type="RefSeq" id="WP_307469813.1">
    <property type="nucleotide sequence ID" value="NZ_JAURUR010000031.1"/>
</dbReference>
<dbReference type="Proteomes" id="UP001232163">
    <property type="component" value="Unassembled WGS sequence"/>
</dbReference>
<organism evidence="1 2">
    <name type="scientific">Deinococcus enclensis</name>
    <dbReference type="NCBI Taxonomy" id="1049582"/>
    <lineage>
        <taxon>Bacteria</taxon>
        <taxon>Thermotogati</taxon>
        <taxon>Deinococcota</taxon>
        <taxon>Deinococci</taxon>
        <taxon>Deinococcales</taxon>
        <taxon>Deinococcaceae</taxon>
        <taxon>Deinococcus</taxon>
    </lineage>
</organism>
<protein>
    <submittedName>
        <fullName evidence="1">Bifunctional DNA-binding transcriptional regulator/antitoxin component of YhaV-PrlF toxin-antitoxin module</fullName>
    </submittedName>
</protein>
<name>A0ABT9MIS4_9DEIO</name>
<dbReference type="GO" id="GO:0003677">
    <property type="term" value="F:DNA binding"/>
    <property type="evidence" value="ECO:0007669"/>
    <property type="project" value="UniProtKB-KW"/>
</dbReference>
<dbReference type="EMBL" id="JAURUR010000031">
    <property type="protein sequence ID" value="MDP9766500.1"/>
    <property type="molecule type" value="Genomic_DNA"/>
</dbReference>
<evidence type="ECO:0000313" key="2">
    <source>
        <dbReference type="Proteomes" id="UP001232163"/>
    </source>
</evidence>
<keyword evidence="2" id="KW-1185">Reference proteome</keyword>
<accession>A0ABT9MIS4</accession>
<gene>
    <name evidence="1" type="ORF">QO006_003967</name>
</gene>
<sequence length="117" mass="12954">MRVKARVTQRVDAEIPASVAEVLGIRDGDVIEIVRPTRRQLGVRLRRVEGRALGGPPIEHEGVVPDARVVARLAEDLMKAFVALGDAPRGRPTAEIMYELRGYDSFDEAERDGGERH</sequence>
<keyword evidence="1" id="KW-0238">DNA-binding</keyword>
<proteinExistence type="predicted"/>
<evidence type="ECO:0000313" key="1">
    <source>
        <dbReference type="EMBL" id="MDP9766500.1"/>
    </source>
</evidence>
<reference evidence="1 2" key="1">
    <citation type="submission" date="2023-07" db="EMBL/GenBank/DDBJ databases">
        <title>Genomic Encyclopedia of Type Strains, Phase IV (KMG-IV): sequencing the most valuable type-strain genomes for metagenomic binning, comparative biology and taxonomic classification.</title>
        <authorList>
            <person name="Goeker M."/>
        </authorList>
    </citation>
    <scope>NUCLEOTIDE SEQUENCE [LARGE SCALE GENOMIC DNA]</scope>
    <source>
        <strain evidence="1 2">NIO-1023</strain>
    </source>
</reference>